<proteinExistence type="predicted"/>
<dbReference type="Proteomes" id="UP000214688">
    <property type="component" value="Chromosome"/>
</dbReference>
<dbReference type="KEGG" id="tab:CIG75_11630"/>
<evidence type="ECO:0000313" key="2">
    <source>
        <dbReference type="Proteomes" id="UP000214688"/>
    </source>
</evidence>
<dbReference type="EMBL" id="CP022657">
    <property type="protein sequence ID" value="ASS75574.1"/>
    <property type="molecule type" value="Genomic_DNA"/>
</dbReference>
<dbReference type="AlphaFoldDB" id="A0A223D2G5"/>
<dbReference type="Gene3D" id="3.40.50.2300">
    <property type="match status" value="2"/>
</dbReference>
<dbReference type="PROSITE" id="PS51257">
    <property type="entry name" value="PROKAR_LIPOPROTEIN"/>
    <property type="match status" value="1"/>
</dbReference>
<name>A0A223D2G5_9BACL</name>
<evidence type="ECO:0000313" key="1">
    <source>
        <dbReference type="EMBL" id="ASS75574.1"/>
    </source>
</evidence>
<reference evidence="1 2" key="1">
    <citation type="journal article" date="2015" name="Int. J. Syst. Evol. Microbiol.">
        <title>Tumebacillus algifaecis sp. nov., isolated from decomposing algal scum.</title>
        <authorList>
            <person name="Wu Y.F."/>
            <person name="Zhang B."/>
            <person name="Xing P."/>
            <person name="Wu Q.L."/>
            <person name="Liu S.J."/>
        </authorList>
    </citation>
    <scope>NUCLEOTIDE SEQUENCE [LARGE SCALE GENOMIC DNA]</scope>
    <source>
        <strain evidence="1 2">THMBR28</strain>
    </source>
</reference>
<keyword evidence="2" id="KW-1185">Reference proteome</keyword>
<sequence length="340" mass="36749">MKQGIRKLIAAGCLTAVFVSGCYKPTFENMEPSSIKWSMSFVSTAENEEEKHSVEQLVSEVASENGLSSAVVYSTDANALSQVTEYPGLDLVVAAADTPQIGELAAKHPELRFSLLGDTAEPKLSNVRHLIHDRKKLLFLAGFLAAEANRTSNAPFTVLVKEPRSADDADWQMILAGHHYAGRNDVPQQVTISALEGTTTGQGEVGQQNPGTSKLSGLSMVLLDPPSDRAWERLKASNQVLIRTDERATAVPLQDRVIAQPASLYEAALRQEAKLLVSGSWTGQQNVTLTGKRTFQVLTPAAFANGQIDVRLELIEEQIGAGSLNPEQYIAAVRQGNRAD</sequence>
<organism evidence="1 2">
    <name type="scientific">Tumebacillus algifaecis</name>
    <dbReference type="NCBI Taxonomy" id="1214604"/>
    <lineage>
        <taxon>Bacteria</taxon>
        <taxon>Bacillati</taxon>
        <taxon>Bacillota</taxon>
        <taxon>Bacilli</taxon>
        <taxon>Bacillales</taxon>
        <taxon>Alicyclobacillaceae</taxon>
        <taxon>Tumebacillus</taxon>
    </lineage>
</organism>
<gene>
    <name evidence="1" type="ORF">CIG75_11630</name>
</gene>
<dbReference type="OrthoDB" id="2380599at2"/>
<protein>
    <recommendedName>
        <fullName evidence="3">ABC transporter substrate-binding protein PnrA-like domain-containing protein</fullName>
    </recommendedName>
</protein>
<evidence type="ECO:0008006" key="3">
    <source>
        <dbReference type="Google" id="ProtNLM"/>
    </source>
</evidence>
<accession>A0A223D2G5</accession>
<dbReference type="RefSeq" id="WP_094236817.1">
    <property type="nucleotide sequence ID" value="NZ_CP022657.1"/>
</dbReference>